<dbReference type="SUPFAM" id="SSF52058">
    <property type="entry name" value="L domain-like"/>
    <property type="match status" value="2"/>
</dbReference>
<reference evidence="2 3" key="1">
    <citation type="submission" date="2020-08" db="EMBL/GenBank/DDBJ databases">
        <title>Genome public.</title>
        <authorList>
            <person name="Liu C."/>
            <person name="Sun Q."/>
        </authorList>
    </citation>
    <scope>NUCLEOTIDE SEQUENCE [LARGE SCALE GENOMIC DNA]</scope>
    <source>
        <strain evidence="2 3">NSJ-10</strain>
    </source>
</reference>
<dbReference type="EMBL" id="JACOOX010000005">
    <property type="protein sequence ID" value="MBC5663375.1"/>
    <property type="molecule type" value="Genomic_DNA"/>
</dbReference>
<dbReference type="InterPro" id="IPR053139">
    <property type="entry name" value="Surface_bspA-like"/>
</dbReference>
<feature type="chain" id="PRO_5034518540" evidence="1">
    <location>
        <begin position="34"/>
        <end position="676"/>
    </location>
</feature>
<dbReference type="Proteomes" id="UP000615234">
    <property type="component" value="Unassembled WGS sequence"/>
</dbReference>
<protein>
    <submittedName>
        <fullName evidence="2">Leucine-rich repeat protein</fullName>
    </submittedName>
</protein>
<dbReference type="PANTHER" id="PTHR45661">
    <property type="entry name" value="SURFACE ANTIGEN"/>
    <property type="match status" value="1"/>
</dbReference>
<dbReference type="Gene3D" id="3.80.10.10">
    <property type="entry name" value="Ribonuclease Inhibitor"/>
    <property type="match status" value="5"/>
</dbReference>
<proteinExistence type="predicted"/>
<dbReference type="PANTHER" id="PTHR45661:SF3">
    <property type="entry name" value="IG-LIKE DOMAIN-CONTAINING PROTEIN"/>
    <property type="match status" value="1"/>
</dbReference>
<dbReference type="AlphaFoldDB" id="A0A8I0AJW4"/>
<name>A0A8I0AJW4_9FIRM</name>
<gene>
    <name evidence="2" type="ORF">H8S09_10810</name>
</gene>
<keyword evidence="1" id="KW-0732">Signal</keyword>
<evidence type="ECO:0000313" key="3">
    <source>
        <dbReference type="Proteomes" id="UP000615234"/>
    </source>
</evidence>
<evidence type="ECO:0000313" key="2">
    <source>
        <dbReference type="EMBL" id="MBC5663375.1"/>
    </source>
</evidence>
<evidence type="ECO:0000256" key="1">
    <source>
        <dbReference type="SAM" id="SignalP"/>
    </source>
</evidence>
<dbReference type="InterPro" id="IPR026906">
    <property type="entry name" value="LRR_5"/>
</dbReference>
<keyword evidence="3" id="KW-1185">Reference proteome</keyword>
<dbReference type="InterPro" id="IPR032675">
    <property type="entry name" value="LRR_dom_sf"/>
</dbReference>
<comment type="caution">
    <text evidence="2">The sequence shown here is derived from an EMBL/GenBank/DDBJ whole genome shotgun (WGS) entry which is preliminary data.</text>
</comment>
<accession>A0A8I0AJW4</accession>
<organism evidence="2 3">
    <name type="scientific">Coprococcus hominis</name>
    <name type="common">ex Liu et al. 2022</name>
    <dbReference type="NCBI Taxonomy" id="2763039"/>
    <lineage>
        <taxon>Bacteria</taxon>
        <taxon>Bacillati</taxon>
        <taxon>Bacillota</taxon>
        <taxon>Clostridia</taxon>
        <taxon>Lachnospirales</taxon>
        <taxon>Lachnospiraceae</taxon>
        <taxon>Coprococcus</taxon>
    </lineage>
</organism>
<dbReference type="RefSeq" id="WP_021943704.1">
    <property type="nucleotide sequence ID" value="NZ_JACOOX010000005.1"/>
</dbReference>
<feature type="signal peptide" evidence="1">
    <location>
        <begin position="1"/>
        <end position="33"/>
    </location>
</feature>
<sequence length="676" mass="72937">MKQTRSKQLWLMLAAAMCICILALMGAGSLSKADNAGQMYTYSAAASFVCDANGTITAYKGNKNAEQIIVPATINGRTVTGISNNVFKGCEKVSLIAVPDTIVTIGDRAFENCQSLSTLYSYKKADANDTATATDAAGTATAQGVVVPYAEMGVIAIPSNLKKLGTGAFAGCRSIGRFAAADTNAYFKTYTWNTNNPNQAQIQNKNQGELLLSKDGKQAYRFAPAFHYTGKGLYKIPVPVTTIAPYAFETAALNGGFQIPTTIKVISDYAFYQCGNLNQIEFAKTSNTAIIGAYAFARNSNLQITLPASVTSIGKYSFAYCVNIKIDISKTKIRIIPDYAFYECDNLHELITPKTLEKVGAYVFYGCNNLNEVKFLGKTLKEIGTGAFKTCDNLHVIDVPEGVTKIANGTFDGCHNLNTIKLPDSLKNIGDNAFKNCNNIQEMVIPKNVSHISNNSFAGAKQDGIDTSKNQYSQKFIKAEKPAAVGTKFKVGKLRYKITKSDAKKGTVTLYGAKKSVTKATIPATVMYQGYKFKVTSVGGSAFKNCKKLKTVKLGKNVKSIGKSAFYGCKKLAKVTLDAKLTKIGDKAFAKCTAIKKLTIPKQVSKIGSKAFYGDKKLKTITVKSSKLKKTTIGKSAFTKINKKATISVPKKKVKAYKSAFKKAGAAKSVKVKKIK</sequence>
<dbReference type="Pfam" id="PF13306">
    <property type="entry name" value="LRR_5"/>
    <property type="match status" value="4"/>
</dbReference>